<accession>A4WJB8</accession>
<feature type="transmembrane region" description="Helical" evidence="6">
    <location>
        <begin position="234"/>
        <end position="255"/>
    </location>
</feature>
<evidence type="ECO:0000256" key="6">
    <source>
        <dbReference type="SAM" id="Phobius"/>
    </source>
</evidence>
<evidence type="ECO:0000256" key="4">
    <source>
        <dbReference type="ARBA" id="ARBA00022989"/>
    </source>
</evidence>
<feature type="transmembrane region" description="Helical" evidence="6">
    <location>
        <begin position="448"/>
        <end position="473"/>
    </location>
</feature>
<evidence type="ECO:0000313" key="8">
    <source>
        <dbReference type="Proteomes" id="UP000001567"/>
    </source>
</evidence>
<keyword evidence="3 6" id="KW-0812">Transmembrane</keyword>
<organism evidence="7 8">
    <name type="scientific">Pyrobaculum arsenaticum (strain DSM 13514 / JCM 11321 / PZ6)</name>
    <dbReference type="NCBI Taxonomy" id="340102"/>
    <lineage>
        <taxon>Archaea</taxon>
        <taxon>Thermoproteota</taxon>
        <taxon>Thermoprotei</taxon>
        <taxon>Thermoproteales</taxon>
        <taxon>Thermoproteaceae</taxon>
        <taxon>Pyrobaculum</taxon>
    </lineage>
</organism>
<feature type="transmembrane region" description="Helical" evidence="6">
    <location>
        <begin position="340"/>
        <end position="358"/>
    </location>
</feature>
<dbReference type="PANTHER" id="PTHR30106:SF1">
    <property type="entry name" value="UPF0324 MEMBRANE PROTEIN FN0533"/>
    <property type="match status" value="1"/>
</dbReference>
<dbReference type="AlphaFoldDB" id="A4WJB8"/>
<evidence type="ECO:0000256" key="3">
    <source>
        <dbReference type="ARBA" id="ARBA00022692"/>
    </source>
</evidence>
<evidence type="ECO:0000256" key="5">
    <source>
        <dbReference type="ARBA" id="ARBA00023136"/>
    </source>
</evidence>
<feature type="transmembrane region" description="Helical" evidence="6">
    <location>
        <begin position="64"/>
        <end position="89"/>
    </location>
</feature>
<dbReference type="EMBL" id="CP000660">
    <property type="protein sequence ID" value="ABP50485.1"/>
    <property type="molecule type" value="Genomic_DNA"/>
</dbReference>
<feature type="transmembrane region" description="Helical" evidence="6">
    <location>
        <begin position="24"/>
        <end position="44"/>
    </location>
</feature>
<feature type="transmembrane region" description="Helical" evidence="6">
    <location>
        <begin position="96"/>
        <end position="114"/>
    </location>
</feature>
<keyword evidence="2" id="KW-1003">Cell membrane</keyword>
<feature type="transmembrane region" description="Helical" evidence="6">
    <location>
        <begin position="173"/>
        <end position="192"/>
    </location>
</feature>
<dbReference type="Pfam" id="PF03601">
    <property type="entry name" value="Cons_hypoth698"/>
    <property type="match status" value="1"/>
</dbReference>
<dbReference type="PANTHER" id="PTHR30106">
    <property type="entry name" value="INNER MEMBRANE PROTEIN YEIH-RELATED"/>
    <property type="match status" value="1"/>
</dbReference>
<name>A4WJB8_PYRAR</name>
<reference evidence="7 8" key="1">
    <citation type="submission" date="2007-04" db="EMBL/GenBank/DDBJ databases">
        <title>Complete sequence of Pyrobaculum arsenaticum DSM 13514.</title>
        <authorList>
            <consortium name="US DOE Joint Genome Institute"/>
            <person name="Copeland A."/>
            <person name="Lucas S."/>
            <person name="Lapidus A."/>
            <person name="Barry K."/>
            <person name="Glavina del Rio T."/>
            <person name="Dalin E."/>
            <person name="Tice H."/>
            <person name="Pitluck S."/>
            <person name="Chain P."/>
            <person name="Malfatti S."/>
            <person name="Shin M."/>
            <person name="Vergez L."/>
            <person name="Schmutz J."/>
            <person name="Larimer F."/>
            <person name="Land M."/>
            <person name="Hauser L."/>
            <person name="Kyrpides N."/>
            <person name="Mikhailova N."/>
            <person name="Cozen A.E."/>
            <person name="Fitz-Gibbon S.T."/>
            <person name="House C.H."/>
            <person name="Saltikov C."/>
            <person name="Lowe T.M."/>
            <person name="Richardson P."/>
        </authorList>
    </citation>
    <scope>NUCLEOTIDE SEQUENCE [LARGE SCALE GENOMIC DNA]</scope>
    <source>
        <strain evidence="8">ATCC 700994 / DSM 13514 / JCM 11321 / PZ6</strain>
    </source>
</reference>
<comment type="subcellular location">
    <subcellularLocation>
        <location evidence="1">Cell membrane</location>
        <topology evidence="1">Multi-pass membrane protein</topology>
    </subcellularLocation>
</comment>
<evidence type="ECO:0000256" key="2">
    <source>
        <dbReference type="ARBA" id="ARBA00022475"/>
    </source>
</evidence>
<feature type="transmembrane region" description="Helical" evidence="6">
    <location>
        <begin position="419"/>
        <end position="436"/>
    </location>
</feature>
<dbReference type="KEGG" id="pas:Pars_0904"/>
<evidence type="ECO:0008006" key="9">
    <source>
        <dbReference type="Google" id="ProtNLM"/>
    </source>
</evidence>
<feature type="transmembrane region" description="Helical" evidence="6">
    <location>
        <begin position="378"/>
        <end position="399"/>
    </location>
</feature>
<evidence type="ECO:0000256" key="1">
    <source>
        <dbReference type="ARBA" id="ARBA00004651"/>
    </source>
</evidence>
<feature type="transmembrane region" description="Helical" evidence="6">
    <location>
        <begin position="204"/>
        <end position="222"/>
    </location>
</feature>
<gene>
    <name evidence="7" type="ordered locus">Pars_0904</name>
</gene>
<feature type="transmembrane region" description="Helical" evidence="6">
    <location>
        <begin position="134"/>
        <end position="153"/>
    </location>
</feature>
<sequence length="478" mass="52251">MLTYAMAQQRKIDWSSLWKKEDWWALWLGLFVFLLAWFLLLGWVPKTSVWIDPSKSISTASKEFAYLGGWSLILLYFFTLVVLSIAAALMKYDVKAFAVGYTVIFWLSYLMWWFSNYAYIAATPDVWPRYGINWSLSLTGEAGCIFALVLGLIIGNTVRKLPKPLEVAARPEWYIKTAIVLLGAVVGAKALQNMTVAAEVLTRSLIAIVAAYLIYWPISYLISRKIGLDKQWAATLASGVSICGVSAAIATAAAIGAPAVIPGTIASIIVIFAVIELIILPWVAAQILTWAPLAAGAWMGLAVKTDGAAAASGAVTDALIKVKVPEAAGWVTATAVTVKVFIDIWIGLWAFVLALWWVTRVERKPGEKVQAVVIWYRFPKFVIGYFVTMFAILALASFIPIKDAISLASAVTGQSDVLRQFFFLITFTSIGLTTNFRKFKEIGAGKAVVAYFISLLVIIFIALGLAVAFFAGLPLPKS</sequence>
<evidence type="ECO:0000313" key="7">
    <source>
        <dbReference type="EMBL" id="ABP50485.1"/>
    </source>
</evidence>
<dbReference type="HOGENOM" id="CLU_033541_6_0_2"/>
<protein>
    <recommendedName>
        <fullName evidence="9">Sulfate exporter family transporter</fullName>
    </recommendedName>
</protein>
<proteinExistence type="predicted"/>
<feature type="transmembrane region" description="Helical" evidence="6">
    <location>
        <begin position="261"/>
        <end position="280"/>
    </location>
</feature>
<dbReference type="Proteomes" id="UP000001567">
    <property type="component" value="Chromosome"/>
</dbReference>
<dbReference type="PhylomeDB" id="A4WJB8"/>
<dbReference type="InterPro" id="IPR018383">
    <property type="entry name" value="UPF0324_pro"/>
</dbReference>
<keyword evidence="4 6" id="KW-1133">Transmembrane helix</keyword>
<dbReference type="GO" id="GO:0005886">
    <property type="term" value="C:plasma membrane"/>
    <property type="evidence" value="ECO:0007669"/>
    <property type="project" value="UniProtKB-SubCell"/>
</dbReference>
<keyword evidence="5 6" id="KW-0472">Membrane</keyword>